<protein>
    <submittedName>
        <fullName evidence="2">Uncharacterized protein</fullName>
    </submittedName>
</protein>
<reference evidence="2" key="1">
    <citation type="submission" date="2021-02" db="EMBL/GenBank/DDBJ databases">
        <authorList>
            <person name="Nowell W R."/>
        </authorList>
    </citation>
    <scope>NUCLEOTIDE SEQUENCE</scope>
</reference>
<proteinExistence type="predicted"/>
<feature type="non-terminal residue" evidence="2">
    <location>
        <position position="1"/>
    </location>
</feature>
<name>A0A820P6G0_9BILA</name>
<feature type="compositionally biased region" description="Polar residues" evidence="1">
    <location>
        <begin position="45"/>
        <end position="56"/>
    </location>
</feature>
<evidence type="ECO:0000313" key="2">
    <source>
        <dbReference type="EMBL" id="CAF4397062.1"/>
    </source>
</evidence>
<comment type="caution">
    <text evidence="2">The sequence shown here is derived from an EMBL/GenBank/DDBJ whole genome shotgun (WGS) entry which is preliminary data.</text>
</comment>
<evidence type="ECO:0000313" key="3">
    <source>
        <dbReference type="Proteomes" id="UP000663844"/>
    </source>
</evidence>
<dbReference type="EMBL" id="CAJOAZ010025959">
    <property type="protein sequence ID" value="CAF4397062.1"/>
    <property type="molecule type" value="Genomic_DNA"/>
</dbReference>
<gene>
    <name evidence="2" type="ORF">OXD698_LOCUS51245</name>
</gene>
<dbReference type="AlphaFoldDB" id="A0A820P6G0"/>
<dbReference type="Proteomes" id="UP000663844">
    <property type="component" value="Unassembled WGS sequence"/>
</dbReference>
<organism evidence="2 3">
    <name type="scientific">Adineta steineri</name>
    <dbReference type="NCBI Taxonomy" id="433720"/>
    <lineage>
        <taxon>Eukaryota</taxon>
        <taxon>Metazoa</taxon>
        <taxon>Spiralia</taxon>
        <taxon>Gnathifera</taxon>
        <taxon>Rotifera</taxon>
        <taxon>Eurotatoria</taxon>
        <taxon>Bdelloidea</taxon>
        <taxon>Adinetida</taxon>
        <taxon>Adinetidae</taxon>
        <taxon>Adineta</taxon>
    </lineage>
</organism>
<sequence length="66" mass="8055">TRSTSDFVGCIQQQQQQPRRSRFEFINQQPITLLDRMHHQFYQPTSNRHYHNNNIPTHRIPSYPVY</sequence>
<feature type="region of interest" description="Disordered" evidence="1">
    <location>
        <begin position="45"/>
        <end position="66"/>
    </location>
</feature>
<evidence type="ECO:0000256" key="1">
    <source>
        <dbReference type="SAM" id="MobiDB-lite"/>
    </source>
</evidence>
<accession>A0A820P6G0</accession>